<evidence type="ECO:0000256" key="2">
    <source>
        <dbReference type="ARBA" id="ARBA00035112"/>
    </source>
</evidence>
<evidence type="ECO:0000256" key="1">
    <source>
        <dbReference type="ARBA" id="ARBA00004685"/>
    </source>
</evidence>
<feature type="transmembrane region" description="Helical" evidence="3">
    <location>
        <begin position="56"/>
        <end position="73"/>
    </location>
</feature>
<name>A0A6A5U300_9PLEO</name>
<comment type="pathway">
    <text evidence="1">Mycotoxin biosynthesis.</text>
</comment>
<keyword evidence="3" id="KW-1133">Transmembrane helix</keyword>
<dbReference type="OrthoDB" id="3687641at2759"/>
<dbReference type="EMBL" id="ML976985">
    <property type="protein sequence ID" value="KAF1959291.1"/>
    <property type="molecule type" value="Genomic_DNA"/>
</dbReference>
<dbReference type="PANTHER" id="PTHR33365">
    <property type="entry name" value="YALI0B05434P"/>
    <property type="match status" value="1"/>
</dbReference>
<dbReference type="Pfam" id="PF11807">
    <property type="entry name" value="UstYa"/>
    <property type="match status" value="1"/>
</dbReference>
<reference evidence="4" key="1">
    <citation type="journal article" date="2020" name="Stud. Mycol.">
        <title>101 Dothideomycetes genomes: a test case for predicting lifestyles and emergence of pathogens.</title>
        <authorList>
            <person name="Haridas S."/>
            <person name="Albert R."/>
            <person name="Binder M."/>
            <person name="Bloem J."/>
            <person name="Labutti K."/>
            <person name="Salamov A."/>
            <person name="Andreopoulos B."/>
            <person name="Baker S."/>
            <person name="Barry K."/>
            <person name="Bills G."/>
            <person name="Bluhm B."/>
            <person name="Cannon C."/>
            <person name="Castanera R."/>
            <person name="Culley D."/>
            <person name="Daum C."/>
            <person name="Ezra D."/>
            <person name="Gonzalez J."/>
            <person name="Henrissat B."/>
            <person name="Kuo A."/>
            <person name="Liang C."/>
            <person name="Lipzen A."/>
            <person name="Lutzoni F."/>
            <person name="Magnuson J."/>
            <person name="Mondo S."/>
            <person name="Nolan M."/>
            <person name="Ohm R."/>
            <person name="Pangilinan J."/>
            <person name="Park H.-J."/>
            <person name="Ramirez L."/>
            <person name="Alfaro M."/>
            <person name="Sun H."/>
            <person name="Tritt A."/>
            <person name="Yoshinaga Y."/>
            <person name="Zwiers L.-H."/>
            <person name="Turgeon B."/>
            <person name="Goodwin S."/>
            <person name="Spatafora J."/>
            <person name="Crous P."/>
            <person name="Grigoriev I."/>
        </authorList>
    </citation>
    <scope>NUCLEOTIDE SEQUENCE</scope>
    <source>
        <strain evidence="4">CBS 675.92</strain>
    </source>
</reference>
<evidence type="ECO:0000256" key="3">
    <source>
        <dbReference type="SAM" id="Phobius"/>
    </source>
</evidence>
<sequence>MKSSLVKGYQHLNQRESIGDSEDGGKLDGTSSTDLGTWSSQQYSSKSSRLTVWTRWAPWILVLCLIVSNWYAWTTRTTAEFSNAIFSPASSAIRYKNVVFQAGIDSDTSPYQGPLSNESDRLWEELHKHGVSKIPMSDAAQLANRTSPIPGDEGNYVVILEVFHQLHCLSHVRRRLFWNETTSANDVEALSMKHLDHCIDSIRQSLMCSADVTPLPFVWWRKYNLLLPAAAVTHTCRDFDALRDWAKEHQVGTLDKTVQVHDPLGDPVVYDV</sequence>
<accession>A0A6A5U300</accession>
<gene>
    <name evidence="4" type="ORF">CC80DRAFT_545664</name>
</gene>
<dbReference type="PANTHER" id="PTHR33365:SF4">
    <property type="entry name" value="CYCLOCHLOROTINE BIOSYNTHESIS PROTEIN O"/>
    <property type="match status" value="1"/>
</dbReference>
<evidence type="ECO:0000313" key="5">
    <source>
        <dbReference type="Proteomes" id="UP000800035"/>
    </source>
</evidence>
<comment type="similarity">
    <text evidence="2">Belongs to the ustYa family.</text>
</comment>
<dbReference type="InterPro" id="IPR021765">
    <property type="entry name" value="UstYa-like"/>
</dbReference>
<dbReference type="AlphaFoldDB" id="A0A6A5U300"/>
<dbReference type="GO" id="GO:0043386">
    <property type="term" value="P:mycotoxin biosynthetic process"/>
    <property type="evidence" value="ECO:0007669"/>
    <property type="project" value="InterPro"/>
</dbReference>
<protein>
    <submittedName>
        <fullName evidence="4">Uncharacterized protein</fullName>
    </submittedName>
</protein>
<proteinExistence type="inferred from homology"/>
<keyword evidence="3" id="KW-0812">Transmembrane</keyword>
<keyword evidence="5" id="KW-1185">Reference proteome</keyword>
<organism evidence="4 5">
    <name type="scientific">Byssothecium circinans</name>
    <dbReference type="NCBI Taxonomy" id="147558"/>
    <lineage>
        <taxon>Eukaryota</taxon>
        <taxon>Fungi</taxon>
        <taxon>Dikarya</taxon>
        <taxon>Ascomycota</taxon>
        <taxon>Pezizomycotina</taxon>
        <taxon>Dothideomycetes</taxon>
        <taxon>Pleosporomycetidae</taxon>
        <taxon>Pleosporales</taxon>
        <taxon>Massarineae</taxon>
        <taxon>Massarinaceae</taxon>
        <taxon>Byssothecium</taxon>
    </lineage>
</organism>
<dbReference type="Proteomes" id="UP000800035">
    <property type="component" value="Unassembled WGS sequence"/>
</dbReference>
<keyword evidence="3" id="KW-0472">Membrane</keyword>
<evidence type="ECO:0000313" key="4">
    <source>
        <dbReference type="EMBL" id="KAF1959291.1"/>
    </source>
</evidence>